<organism evidence="1 2">
    <name type="scientific">Pseudomonas lutea</name>
    <dbReference type="NCBI Taxonomy" id="243924"/>
    <lineage>
        <taxon>Bacteria</taxon>
        <taxon>Pseudomonadati</taxon>
        <taxon>Pseudomonadota</taxon>
        <taxon>Gammaproteobacteria</taxon>
        <taxon>Pseudomonadales</taxon>
        <taxon>Pseudomonadaceae</taxon>
        <taxon>Pseudomonas</taxon>
    </lineage>
</organism>
<evidence type="ECO:0008006" key="3">
    <source>
        <dbReference type="Google" id="ProtNLM"/>
    </source>
</evidence>
<dbReference type="Proteomes" id="UP000183210">
    <property type="component" value="Unassembled WGS sequence"/>
</dbReference>
<comment type="caution">
    <text evidence="1">The sequence shown here is derived from an EMBL/GenBank/DDBJ whole genome shotgun (WGS) entry which is preliminary data.</text>
</comment>
<accession>A0A9X8MH87</accession>
<evidence type="ECO:0000313" key="1">
    <source>
        <dbReference type="EMBL" id="SER38173.1"/>
    </source>
</evidence>
<protein>
    <recommendedName>
        <fullName evidence="3">Transposase</fullName>
    </recommendedName>
</protein>
<dbReference type="AlphaFoldDB" id="A0A9X8MH87"/>
<name>A0A9X8MH87_9PSED</name>
<dbReference type="EMBL" id="FOEV01000018">
    <property type="protein sequence ID" value="SER38173.1"/>
    <property type="molecule type" value="Genomic_DNA"/>
</dbReference>
<reference evidence="1 2" key="1">
    <citation type="submission" date="2016-10" db="EMBL/GenBank/DDBJ databases">
        <authorList>
            <person name="Varghese N."/>
            <person name="Submissions S."/>
        </authorList>
    </citation>
    <scope>NUCLEOTIDE SEQUENCE [LARGE SCALE GENOMIC DNA]</scope>
    <source>
        <strain evidence="1 2">LMG 21974</strain>
    </source>
</reference>
<feature type="non-terminal residue" evidence="1">
    <location>
        <position position="61"/>
    </location>
</feature>
<gene>
    <name evidence="1" type="ORF">SAMN05216409_118128</name>
</gene>
<evidence type="ECO:0000313" key="2">
    <source>
        <dbReference type="Proteomes" id="UP000183210"/>
    </source>
</evidence>
<sequence length="61" mass="7166">MLHTKTLKVRIRDKHAPLLRQMARGVNFVWNYLNELSQRSIRERGGFLSAYDLQKYTNGCA</sequence>
<proteinExistence type="predicted"/>